<keyword evidence="9" id="KW-1185">Reference proteome</keyword>
<name>A0A1L9SIC8_9EURO</name>
<dbReference type="PANTHER" id="PTHR31001:SF86">
    <property type="entry name" value="ZN(II)2CYS6 TRANSCRIPTION FACTOR (EUROFUNG)"/>
    <property type="match status" value="1"/>
</dbReference>
<dbReference type="VEuPathDB" id="FungiDB:ASPZODRAFT_141678"/>
<dbReference type="PANTHER" id="PTHR31001">
    <property type="entry name" value="UNCHARACTERIZED TRANSCRIPTIONAL REGULATORY PROTEIN"/>
    <property type="match status" value="1"/>
</dbReference>
<dbReference type="EMBL" id="KV878341">
    <property type="protein sequence ID" value="OJJ46897.1"/>
    <property type="molecule type" value="Genomic_DNA"/>
</dbReference>
<dbReference type="Proteomes" id="UP000184188">
    <property type="component" value="Unassembled WGS sequence"/>
</dbReference>
<evidence type="ECO:0000256" key="5">
    <source>
        <dbReference type="ARBA" id="ARBA00023242"/>
    </source>
</evidence>
<keyword evidence="4" id="KW-0804">Transcription</keyword>
<evidence type="ECO:0000313" key="8">
    <source>
        <dbReference type="EMBL" id="OJJ46897.1"/>
    </source>
</evidence>
<evidence type="ECO:0000259" key="7">
    <source>
        <dbReference type="SMART" id="SM00906"/>
    </source>
</evidence>
<dbReference type="FunFam" id="3.10.129.10:FF:000103">
    <property type="entry name" value="WGS project CABT00000000 data, contig 2.1"/>
    <property type="match status" value="1"/>
</dbReference>
<proteinExistence type="predicted"/>
<organism evidence="8 9">
    <name type="scientific">Penicilliopsis zonata CBS 506.65</name>
    <dbReference type="NCBI Taxonomy" id="1073090"/>
    <lineage>
        <taxon>Eukaryota</taxon>
        <taxon>Fungi</taxon>
        <taxon>Dikarya</taxon>
        <taxon>Ascomycota</taxon>
        <taxon>Pezizomycotina</taxon>
        <taxon>Eurotiomycetes</taxon>
        <taxon>Eurotiomycetidae</taxon>
        <taxon>Eurotiales</taxon>
        <taxon>Aspergillaceae</taxon>
        <taxon>Penicilliopsis</taxon>
    </lineage>
</organism>
<dbReference type="SMART" id="SM00906">
    <property type="entry name" value="Fungal_trans"/>
    <property type="match status" value="1"/>
</dbReference>
<gene>
    <name evidence="8" type="ORF">ASPZODRAFT_141678</name>
</gene>
<dbReference type="RefSeq" id="XP_022581407.1">
    <property type="nucleotide sequence ID" value="XM_022724772.1"/>
</dbReference>
<dbReference type="Gene3D" id="3.10.129.10">
    <property type="entry name" value="Hotdog Thioesterase"/>
    <property type="match status" value="1"/>
</dbReference>
<dbReference type="InterPro" id="IPR036864">
    <property type="entry name" value="Zn2-C6_fun-type_DNA-bd_sf"/>
</dbReference>
<keyword evidence="2" id="KW-0805">Transcription regulation</keyword>
<dbReference type="GO" id="GO:0008270">
    <property type="term" value="F:zinc ion binding"/>
    <property type="evidence" value="ECO:0007669"/>
    <property type="project" value="InterPro"/>
</dbReference>
<dbReference type="GO" id="GO:0006351">
    <property type="term" value="P:DNA-templated transcription"/>
    <property type="evidence" value="ECO:0007669"/>
    <property type="project" value="InterPro"/>
</dbReference>
<evidence type="ECO:0000256" key="3">
    <source>
        <dbReference type="ARBA" id="ARBA00023125"/>
    </source>
</evidence>
<dbReference type="CDD" id="cd12148">
    <property type="entry name" value="fungal_TF_MHR"/>
    <property type="match status" value="1"/>
</dbReference>
<evidence type="ECO:0000256" key="2">
    <source>
        <dbReference type="ARBA" id="ARBA00023015"/>
    </source>
</evidence>
<feature type="compositionally biased region" description="Low complexity" evidence="6">
    <location>
        <begin position="443"/>
        <end position="461"/>
    </location>
</feature>
<feature type="compositionally biased region" description="Low complexity" evidence="6">
    <location>
        <begin position="199"/>
        <end position="227"/>
    </location>
</feature>
<feature type="region of interest" description="Disordered" evidence="6">
    <location>
        <begin position="191"/>
        <end position="228"/>
    </location>
</feature>
<feature type="domain" description="Xylanolytic transcriptional activator regulatory" evidence="7">
    <location>
        <begin position="688"/>
        <end position="762"/>
    </location>
</feature>
<evidence type="ECO:0000256" key="1">
    <source>
        <dbReference type="ARBA" id="ARBA00004123"/>
    </source>
</evidence>
<dbReference type="InterPro" id="IPR007219">
    <property type="entry name" value="XnlR_reg_dom"/>
</dbReference>
<evidence type="ECO:0000256" key="4">
    <source>
        <dbReference type="ARBA" id="ARBA00023163"/>
    </source>
</evidence>
<sequence>MVHSRGTLTRLPRPLSFSRCYTHRTSASAIAASFLSRTASAGPQVQTQTLDANQLHQLYLTLGRPCPWEPSRGPPEGTPIPPGYHLVYFTPRSVEAALGPDGSDASYNTDHPFTRRMWAGGEVVWARDEAGKTNPLRVGQEVRETTRVLSAEGKVVRRTGEEMIVVGVEKEFSNEDGLAVVDRRNWVFRKALTGPPAPSQSSQSPSTSSTSTSKSTSTSPSASSTGSITRTLTQTDVTLFRFSALTFNAHKIHYSIPWAREVEGHPNIVVHGPLNLICILDLWRDSRDDSHGPQDLVLPQGISYRATSPLYAGETYTIALDDETGRVIQRREPEYSSPAHRADTASKANRTAEESRKKKWEYGSRADGIRLKCDRIYPCTPCQRRGEPSGCAYVGRGPRGRPLHSPSSNTSHVQDRLQHLENLVLSLTQQKVTTEQSASITDGSISGSGVQGKQSQSQSQSPAESVPQVTPPSSSGEAPEAQDKIPSDAPGKLVVREEGTSYIDSAHWRAILEEINEVKESLQENSDFDDDEDDDTGPCGKSGPSLLFGMGKAVTLDELLADLPPRPVADLLVSQFLNSMEPAVVVLHFPTFRKQYNQFWENSSQVSLSWLALLNAIFTLAVILLRRKSIPLPNALGSHAEALCLFRKCAVQCLYQCRYTAPGKHKVEALLFYTLGVFLGSNDAKANVLYLLRITIQLAMRMGYHRDPEYYPGISALDGEVRRRMWAVLSQLDSLISYTAGLPKMVQSWQCDTRPPSNLFDEDIDESMARLPLPRPWNTCTPLSYTIAKSRIMAVFGRISDLAFSRQPVAYEETLEIDRSLEESHDLVPAFFQIRPIAECIGEKPEAILRRCTLEFLYQKARCVLHRRYMTEDRSNPRYAYSRHVCTAAAMEILRHQADIFQQSQLGGPLHFERLFSNSIQNHDFLLAAMIICLEVSFTPPGSVQERADLLAALEMSHRVFNDARQLSVDSQKAYDALTVMLRRTRKAFTAETSKDGTVKTLPTDLTLLEPLNPTEYTQMLEDPVSWGLIEGMLDAPSNINWHLWDYEMQGLQDEVGVEFPGFEQSI</sequence>
<dbReference type="STRING" id="1073090.A0A1L9SIC8"/>
<dbReference type="GO" id="GO:0000981">
    <property type="term" value="F:DNA-binding transcription factor activity, RNA polymerase II-specific"/>
    <property type="evidence" value="ECO:0007669"/>
    <property type="project" value="InterPro"/>
</dbReference>
<feature type="compositionally biased region" description="Polar residues" evidence="6">
    <location>
        <begin position="467"/>
        <end position="476"/>
    </location>
</feature>
<dbReference type="AlphaFoldDB" id="A0A1L9SIC8"/>
<keyword evidence="5" id="KW-0539">Nucleus</keyword>
<dbReference type="GO" id="GO:0003677">
    <property type="term" value="F:DNA binding"/>
    <property type="evidence" value="ECO:0007669"/>
    <property type="project" value="UniProtKB-KW"/>
</dbReference>
<accession>A0A1L9SIC8</accession>
<protein>
    <recommendedName>
        <fullName evidence="7">Xylanolytic transcriptional activator regulatory domain-containing protein</fullName>
    </recommendedName>
</protein>
<dbReference type="SUPFAM" id="SSF54637">
    <property type="entry name" value="Thioesterase/thiol ester dehydrase-isomerase"/>
    <property type="match status" value="1"/>
</dbReference>
<dbReference type="GO" id="GO:0005634">
    <property type="term" value="C:nucleus"/>
    <property type="evidence" value="ECO:0007669"/>
    <property type="project" value="UniProtKB-SubCell"/>
</dbReference>
<feature type="region of interest" description="Disordered" evidence="6">
    <location>
        <begin position="332"/>
        <end position="356"/>
    </location>
</feature>
<keyword evidence="3" id="KW-0238">DNA-binding</keyword>
<dbReference type="GeneID" id="34611237"/>
<dbReference type="InterPro" id="IPR050613">
    <property type="entry name" value="Sec_Metabolite_Reg"/>
</dbReference>
<feature type="region of interest" description="Disordered" evidence="6">
    <location>
        <begin position="385"/>
        <end position="415"/>
    </location>
</feature>
<dbReference type="Gene3D" id="4.10.240.10">
    <property type="entry name" value="Zn(2)-C6 fungal-type DNA-binding domain"/>
    <property type="match status" value="1"/>
</dbReference>
<dbReference type="InterPro" id="IPR029069">
    <property type="entry name" value="HotDog_dom_sf"/>
</dbReference>
<comment type="subcellular location">
    <subcellularLocation>
        <location evidence="1">Nucleus</location>
    </subcellularLocation>
</comment>
<dbReference type="OrthoDB" id="5431381at2759"/>
<evidence type="ECO:0000256" key="6">
    <source>
        <dbReference type="SAM" id="MobiDB-lite"/>
    </source>
</evidence>
<reference evidence="9" key="1">
    <citation type="journal article" date="2017" name="Genome Biol.">
        <title>Comparative genomics reveals high biological diversity and specific adaptations in the industrially and medically important fungal genus Aspergillus.</title>
        <authorList>
            <person name="de Vries R.P."/>
            <person name="Riley R."/>
            <person name="Wiebenga A."/>
            <person name="Aguilar-Osorio G."/>
            <person name="Amillis S."/>
            <person name="Uchima C.A."/>
            <person name="Anderluh G."/>
            <person name="Asadollahi M."/>
            <person name="Askin M."/>
            <person name="Barry K."/>
            <person name="Battaglia E."/>
            <person name="Bayram O."/>
            <person name="Benocci T."/>
            <person name="Braus-Stromeyer S.A."/>
            <person name="Caldana C."/>
            <person name="Canovas D."/>
            <person name="Cerqueira G.C."/>
            <person name="Chen F."/>
            <person name="Chen W."/>
            <person name="Choi C."/>
            <person name="Clum A."/>
            <person name="Dos Santos R.A."/>
            <person name="Damasio A.R."/>
            <person name="Diallinas G."/>
            <person name="Emri T."/>
            <person name="Fekete E."/>
            <person name="Flipphi M."/>
            <person name="Freyberg S."/>
            <person name="Gallo A."/>
            <person name="Gournas C."/>
            <person name="Habgood R."/>
            <person name="Hainaut M."/>
            <person name="Harispe M.L."/>
            <person name="Henrissat B."/>
            <person name="Hilden K.S."/>
            <person name="Hope R."/>
            <person name="Hossain A."/>
            <person name="Karabika E."/>
            <person name="Karaffa L."/>
            <person name="Karanyi Z."/>
            <person name="Krasevec N."/>
            <person name="Kuo A."/>
            <person name="Kusch H."/>
            <person name="LaButti K."/>
            <person name="Lagendijk E.L."/>
            <person name="Lapidus A."/>
            <person name="Levasseur A."/>
            <person name="Lindquist E."/>
            <person name="Lipzen A."/>
            <person name="Logrieco A.F."/>
            <person name="MacCabe A."/>
            <person name="Maekelae M.R."/>
            <person name="Malavazi I."/>
            <person name="Melin P."/>
            <person name="Meyer V."/>
            <person name="Mielnichuk N."/>
            <person name="Miskei M."/>
            <person name="Molnar A.P."/>
            <person name="Mule G."/>
            <person name="Ngan C.Y."/>
            <person name="Orejas M."/>
            <person name="Orosz E."/>
            <person name="Ouedraogo J.P."/>
            <person name="Overkamp K.M."/>
            <person name="Park H.-S."/>
            <person name="Perrone G."/>
            <person name="Piumi F."/>
            <person name="Punt P.J."/>
            <person name="Ram A.F."/>
            <person name="Ramon A."/>
            <person name="Rauscher S."/>
            <person name="Record E."/>
            <person name="Riano-Pachon D.M."/>
            <person name="Robert V."/>
            <person name="Roehrig J."/>
            <person name="Ruller R."/>
            <person name="Salamov A."/>
            <person name="Salih N.S."/>
            <person name="Samson R.A."/>
            <person name="Sandor E."/>
            <person name="Sanguinetti M."/>
            <person name="Schuetze T."/>
            <person name="Sepcic K."/>
            <person name="Shelest E."/>
            <person name="Sherlock G."/>
            <person name="Sophianopoulou V."/>
            <person name="Squina F.M."/>
            <person name="Sun H."/>
            <person name="Susca A."/>
            <person name="Todd R.B."/>
            <person name="Tsang A."/>
            <person name="Unkles S.E."/>
            <person name="van de Wiele N."/>
            <person name="van Rossen-Uffink D."/>
            <person name="Oliveira J.V."/>
            <person name="Vesth T.C."/>
            <person name="Visser J."/>
            <person name="Yu J.-H."/>
            <person name="Zhou M."/>
            <person name="Andersen M.R."/>
            <person name="Archer D.B."/>
            <person name="Baker S.E."/>
            <person name="Benoit I."/>
            <person name="Brakhage A.A."/>
            <person name="Braus G.H."/>
            <person name="Fischer R."/>
            <person name="Frisvad J.C."/>
            <person name="Goldman G.H."/>
            <person name="Houbraken J."/>
            <person name="Oakley B."/>
            <person name="Pocsi I."/>
            <person name="Scazzocchio C."/>
            <person name="Seiboth B."/>
            <person name="vanKuyk P.A."/>
            <person name="Wortman J."/>
            <person name="Dyer P.S."/>
            <person name="Grigoriev I.V."/>
        </authorList>
    </citation>
    <scope>NUCLEOTIDE SEQUENCE [LARGE SCALE GENOMIC DNA]</scope>
    <source>
        <strain evidence="9">CBS 506.65</strain>
    </source>
</reference>
<feature type="region of interest" description="Disordered" evidence="6">
    <location>
        <begin position="434"/>
        <end position="492"/>
    </location>
</feature>
<evidence type="ECO:0000313" key="9">
    <source>
        <dbReference type="Proteomes" id="UP000184188"/>
    </source>
</evidence>
<dbReference type="Pfam" id="PF04082">
    <property type="entry name" value="Fungal_trans"/>
    <property type="match status" value="1"/>
</dbReference>